<dbReference type="RefSeq" id="WP_338447076.1">
    <property type="nucleotide sequence ID" value="NZ_CP144918.1"/>
</dbReference>
<dbReference type="EMBL" id="CP144918">
    <property type="protein sequence ID" value="WWA48191.1"/>
    <property type="molecule type" value="Genomic_DNA"/>
</dbReference>
<accession>A0ABZ2D5G2</accession>
<dbReference type="Gene3D" id="2.120.10.30">
    <property type="entry name" value="TolB, C-terminal domain"/>
    <property type="match status" value="1"/>
</dbReference>
<dbReference type="SUPFAM" id="SSF63829">
    <property type="entry name" value="Calcium-dependent phosphotriesterase"/>
    <property type="match status" value="1"/>
</dbReference>
<sequence>MITTARMLPFGVDFDPVTFDTRHLPATPTEDDSVLLRRWEPVATPVAHPEDIVADPTGTLYVGVVDGKILRLGPDDTEWSTFADTGGRPLGLSFDSHGNLLVANHGIGVQRIARDGTVTLLADSVNGEPIYLPNGVVSAADGTIYVSDSSIRYNRATIGVQPSYTLPDLLEGRPYGRIVRIDPASGETTIVADGLYFPNSLVISPDRRALIVGESSRYRVTRIWLEGPRRGEVDHVITDLPGMPDGLDYDDEGRLLLALYDHAPALNRWILPYKTPRRILMSLPRSWFVNDSLTGFVAVIDPETWAIENMIRAEEGAFTPSNVVQVGDRLFAGTLVGRSVAVTSNP</sequence>
<evidence type="ECO:0000313" key="3">
    <source>
        <dbReference type="Proteomes" id="UP001335183"/>
    </source>
</evidence>
<reference evidence="2 3" key="1">
    <citation type="submission" date="2024-02" db="EMBL/GenBank/DDBJ databases">
        <title>The whole genome sequence of five bacterial samples isolated from Abu Dhabi Sabkha-shore region.</title>
        <authorList>
            <person name="Sudalaimuthuasari N."/>
            <person name="Sarfraz B."/>
            <person name="Tuyisabe J.D."/>
            <person name="Mugisha Ntwali L.D.M."/>
            <person name="Ali A.I.A.A."/>
            <person name="Almansoori S.Z.A."/>
            <person name="Alajami H.S.A."/>
            <person name="Almeqbaali A.A.S."/>
            <person name="Kundu B."/>
            <person name="Saeed E.E."/>
            <person name="Sukumarinath V."/>
            <person name="Mishra A.K."/>
            <person name="Hazzouri K.M."/>
            <person name="Almaskari R."/>
            <person name="Sharma A.K."/>
            <person name="Amiri K.M.A."/>
        </authorList>
    </citation>
    <scope>NUCLEOTIDE SEQUENCE [LARGE SCALE GENOMIC DNA]</scope>
    <source>
        <strain evidence="3">kcgeb_sd</strain>
    </source>
</reference>
<dbReference type="Proteomes" id="UP001335183">
    <property type="component" value="Chromosome"/>
</dbReference>
<evidence type="ECO:0000313" key="2">
    <source>
        <dbReference type="EMBL" id="WWA48191.1"/>
    </source>
</evidence>
<protein>
    <submittedName>
        <fullName evidence="2">SMP-30/gluconolactonase/LRE family protein</fullName>
    </submittedName>
</protein>
<proteinExistence type="predicted"/>
<dbReference type="Pfam" id="PF08450">
    <property type="entry name" value="SGL"/>
    <property type="match status" value="1"/>
</dbReference>
<organism evidence="2 3">
    <name type="scientific">Pelagerythrobacter marensis</name>
    <dbReference type="NCBI Taxonomy" id="543877"/>
    <lineage>
        <taxon>Bacteria</taxon>
        <taxon>Pseudomonadati</taxon>
        <taxon>Pseudomonadota</taxon>
        <taxon>Alphaproteobacteria</taxon>
        <taxon>Sphingomonadales</taxon>
        <taxon>Erythrobacteraceae</taxon>
        <taxon>Pelagerythrobacter</taxon>
    </lineage>
</organism>
<feature type="domain" description="SMP-30/Gluconolactonase/LRE-like region" evidence="1">
    <location>
        <begin position="60"/>
        <end position="262"/>
    </location>
</feature>
<gene>
    <name evidence="2" type="ORF">V5F89_04615</name>
</gene>
<evidence type="ECO:0000259" key="1">
    <source>
        <dbReference type="Pfam" id="PF08450"/>
    </source>
</evidence>
<keyword evidence="3" id="KW-1185">Reference proteome</keyword>
<dbReference type="InterPro" id="IPR011042">
    <property type="entry name" value="6-blade_b-propeller_TolB-like"/>
</dbReference>
<dbReference type="InterPro" id="IPR013658">
    <property type="entry name" value="SGL"/>
</dbReference>
<dbReference type="PANTHER" id="PTHR10426:SF88">
    <property type="entry name" value="ADIPOCYTE PLASMA MEMBRANE-ASSOCIATED PROTEIN HEMOMUCIN-RELATED"/>
    <property type="match status" value="1"/>
</dbReference>
<name>A0ABZ2D5G2_9SPHN</name>
<dbReference type="PANTHER" id="PTHR10426">
    <property type="entry name" value="STRICTOSIDINE SYNTHASE-RELATED"/>
    <property type="match status" value="1"/>
</dbReference>